<dbReference type="Gene3D" id="1.20.58.2170">
    <property type="match status" value="1"/>
</dbReference>
<evidence type="ECO:0000256" key="6">
    <source>
        <dbReference type="ARBA" id="ARBA00022703"/>
    </source>
</evidence>
<dbReference type="PANTHER" id="PTHR12766:SF7">
    <property type="entry name" value="DEATH DOMAIN-ASSOCIATED PROTEIN 6"/>
    <property type="match status" value="1"/>
</dbReference>
<evidence type="ECO:0000313" key="13">
    <source>
        <dbReference type="Proteomes" id="UP001153620"/>
    </source>
</evidence>
<evidence type="ECO:0000256" key="10">
    <source>
        <dbReference type="SAM" id="MobiDB-lite"/>
    </source>
</evidence>
<reference evidence="12" key="2">
    <citation type="submission" date="2022-10" db="EMBL/GenBank/DDBJ databases">
        <authorList>
            <consortium name="ENA_rothamsted_submissions"/>
            <consortium name="culmorum"/>
            <person name="King R."/>
        </authorList>
    </citation>
    <scope>NUCLEOTIDE SEQUENCE</scope>
</reference>
<evidence type="ECO:0000259" key="11">
    <source>
        <dbReference type="Pfam" id="PF20920"/>
    </source>
</evidence>
<feature type="domain" description="Daxx histone-binding" evidence="11">
    <location>
        <begin position="357"/>
        <end position="437"/>
    </location>
</feature>
<dbReference type="Gene3D" id="1.10.8.810">
    <property type="entry name" value="Daxx helical bundle domain"/>
    <property type="match status" value="1"/>
</dbReference>
<evidence type="ECO:0000256" key="4">
    <source>
        <dbReference type="ARBA" id="ARBA00022454"/>
    </source>
</evidence>
<keyword evidence="6" id="KW-0053">Apoptosis</keyword>
<reference evidence="12" key="1">
    <citation type="submission" date="2022-01" db="EMBL/GenBank/DDBJ databases">
        <authorList>
            <person name="King R."/>
        </authorList>
    </citation>
    <scope>NUCLEOTIDE SEQUENCE</scope>
</reference>
<sequence>MDNAIIIIDSDDEECAKQDEKSKTSVSQVSIQNGKRPNDLPNESDCPPIKQRRIQPQKIGEVEKKVKIVETSSSQETVSDLGNKDSSTSITTYKSTASDETQTKENKTEDVPSTGTDVKKEKHKNVVTKELEAFINACRKSENNSDMKKIIKSKLVKYYDLVHPEYAQSKYLRKLFEDTALAILRDPKTVYSKLQDVINELKSRKNCGPVIVAEEEVKQPKVEVEKEPDKISVENGGSDEIQTTGDEKKDNQLRKLNKALTKLKKAIEDLEEAEVNLDEEEDSAYMKKVRYEKRAVEIYNKICEITGESSHAHRIIKQPIKFKGTDFKEFNRRLSKKINKENGFPSFYDVFRLLDFCNKEYKYKLLRDEIQTISQLAFVEVGKLLKERRCNDLYESAEHYAGKNKDPAKEDPELKSKLEKNKEVSKKRTEEILQFYVAKQLKGENGEDDDVEMGESSNSISNGSIDKEHETEEFEIQNRPTKNIIIDIKTECDINEDKNDTPAIDLAISL</sequence>
<evidence type="ECO:0000256" key="7">
    <source>
        <dbReference type="ARBA" id="ARBA00023054"/>
    </source>
</evidence>
<keyword evidence="7" id="KW-0175">Coiled coil</keyword>
<evidence type="ECO:0000256" key="2">
    <source>
        <dbReference type="ARBA" id="ARBA00004286"/>
    </source>
</evidence>
<evidence type="ECO:0000313" key="12">
    <source>
        <dbReference type="EMBL" id="CAG9803003.1"/>
    </source>
</evidence>
<dbReference type="GO" id="GO:0005694">
    <property type="term" value="C:chromosome"/>
    <property type="evidence" value="ECO:0007669"/>
    <property type="project" value="UniProtKB-SubCell"/>
</dbReference>
<keyword evidence="9" id="KW-0539">Nucleus</keyword>
<feature type="region of interest" description="Disordered" evidence="10">
    <location>
        <begin position="445"/>
        <end position="480"/>
    </location>
</feature>
<feature type="compositionally biased region" description="Low complexity" evidence="10">
    <location>
        <begin position="454"/>
        <end position="464"/>
    </location>
</feature>
<dbReference type="InterPro" id="IPR038298">
    <property type="entry name" value="Daxx_N_sf"/>
</dbReference>
<organism evidence="12 13">
    <name type="scientific">Chironomus riparius</name>
    <dbReference type="NCBI Taxonomy" id="315576"/>
    <lineage>
        <taxon>Eukaryota</taxon>
        <taxon>Metazoa</taxon>
        <taxon>Ecdysozoa</taxon>
        <taxon>Arthropoda</taxon>
        <taxon>Hexapoda</taxon>
        <taxon>Insecta</taxon>
        <taxon>Pterygota</taxon>
        <taxon>Neoptera</taxon>
        <taxon>Endopterygota</taxon>
        <taxon>Diptera</taxon>
        <taxon>Nematocera</taxon>
        <taxon>Chironomoidea</taxon>
        <taxon>Chironomidae</taxon>
        <taxon>Chironominae</taxon>
        <taxon>Chironomus</taxon>
    </lineage>
</organism>
<dbReference type="GO" id="GO:0016605">
    <property type="term" value="C:PML body"/>
    <property type="evidence" value="ECO:0007669"/>
    <property type="project" value="TreeGrafter"/>
</dbReference>
<evidence type="ECO:0000256" key="1">
    <source>
        <dbReference type="ARBA" id="ARBA00004123"/>
    </source>
</evidence>
<evidence type="ECO:0000256" key="3">
    <source>
        <dbReference type="ARBA" id="ARBA00004496"/>
    </source>
</evidence>
<feature type="compositionally biased region" description="Polar residues" evidence="10">
    <location>
        <begin position="75"/>
        <end position="100"/>
    </location>
</feature>
<dbReference type="GO" id="GO:0003713">
    <property type="term" value="F:transcription coactivator activity"/>
    <property type="evidence" value="ECO:0007669"/>
    <property type="project" value="TreeGrafter"/>
</dbReference>
<feature type="region of interest" description="Disordered" evidence="10">
    <location>
        <begin position="226"/>
        <end position="248"/>
    </location>
</feature>
<dbReference type="OrthoDB" id="7492809at2759"/>
<accession>A0A9N9RTG9</accession>
<gene>
    <name evidence="12" type="ORF">CHIRRI_LOCUS5905</name>
</gene>
<dbReference type="InterPro" id="IPR046426">
    <property type="entry name" value="DAXX_histone-bd_sf"/>
</dbReference>
<feature type="region of interest" description="Disordered" evidence="10">
    <location>
        <begin position="401"/>
        <end position="422"/>
    </location>
</feature>
<dbReference type="GO" id="GO:0042393">
    <property type="term" value="F:histone binding"/>
    <property type="evidence" value="ECO:0007669"/>
    <property type="project" value="InterPro"/>
</dbReference>
<feature type="compositionally biased region" description="Basic and acidic residues" evidence="10">
    <location>
        <begin position="101"/>
        <end position="110"/>
    </location>
</feature>
<dbReference type="EMBL" id="OU895878">
    <property type="protein sequence ID" value="CAG9803003.1"/>
    <property type="molecule type" value="Genomic_DNA"/>
</dbReference>
<dbReference type="Proteomes" id="UP001153620">
    <property type="component" value="Chromosome 2"/>
</dbReference>
<feature type="compositionally biased region" description="Polar residues" evidence="10">
    <location>
        <begin position="24"/>
        <end position="35"/>
    </location>
</feature>
<dbReference type="GO" id="GO:0005737">
    <property type="term" value="C:cytoplasm"/>
    <property type="evidence" value="ECO:0007669"/>
    <property type="project" value="UniProtKB-SubCell"/>
</dbReference>
<dbReference type="InterPro" id="IPR046378">
    <property type="entry name" value="DAXX_histone-bd"/>
</dbReference>
<dbReference type="PANTHER" id="PTHR12766">
    <property type="entry name" value="DEATH DOMAIN-ASSOCIATED PROTEIN 6 DAXX"/>
    <property type="match status" value="1"/>
</dbReference>
<keyword evidence="4" id="KW-0158">Chromosome</keyword>
<protein>
    <recommendedName>
        <fullName evidence="11">Daxx histone-binding domain-containing protein</fullName>
    </recommendedName>
</protein>
<evidence type="ECO:0000256" key="9">
    <source>
        <dbReference type="ARBA" id="ARBA00023242"/>
    </source>
</evidence>
<dbReference type="AlphaFoldDB" id="A0A9N9RTG9"/>
<dbReference type="Pfam" id="PF20920">
    <property type="entry name" value="DAXX_hist_bd"/>
    <property type="match status" value="1"/>
</dbReference>
<dbReference type="GO" id="GO:0050681">
    <property type="term" value="F:nuclear androgen receptor binding"/>
    <property type="evidence" value="ECO:0007669"/>
    <property type="project" value="TreeGrafter"/>
</dbReference>
<feature type="region of interest" description="Disordered" evidence="10">
    <location>
        <begin position="1"/>
        <end position="122"/>
    </location>
</feature>
<dbReference type="GO" id="GO:0003714">
    <property type="term" value="F:transcription corepressor activity"/>
    <property type="evidence" value="ECO:0007669"/>
    <property type="project" value="TreeGrafter"/>
</dbReference>
<comment type="subcellular location">
    <subcellularLocation>
        <location evidence="2">Chromosome</location>
    </subcellularLocation>
    <subcellularLocation>
        <location evidence="3">Cytoplasm</location>
    </subcellularLocation>
    <subcellularLocation>
        <location evidence="1">Nucleus</location>
    </subcellularLocation>
</comment>
<keyword evidence="8" id="KW-0143">Chaperone</keyword>
<keyword evidence="5" id="KW-0963">Cytoplasm</keyword>
<name>A0A9N9RTG9_9DIPT</name>
<keyword evidence="13" id="KW-1185">Reference proteome</keyword>
<evidence type="ECO:0000256" key="8">
    <source>
        <dbReference type="ARBA" id="ARBA00023186"/>
    </source>
</evidence>
<dbReference type="GO" id="GO:0006915">
    <property type="term" value="P:apoptotic process"/>
    <property type="evidence" value="ECO:0007669"/>
    <property type="project" value="UniProtKB-KW"/>
</dbReference>
<proteinExistence type="predicted"/>
<evidence type="ECO:0000256" key="5">
    <source>
        <dbReference type="ARBA" id="ARBA00022490"/>
    </source>
</evidence>